<proteinExistence type="inferred from homology"/>
<dbReference type="Pfam" id="PF00460">
    <property type="entry name" value="Flg_bb_rod"/>
    <property type="match status" value="1"/>
</dbReference>
<name>A0A923SUF5_9FIRM</name>
<evidence type="ECO:0000313" key="7">
    <source>
        <dbReference type="Proteomes" id="UP000602647"/>
    </source>
</evidence>
<evidence type="ECO:0000256" key="1">
    <source>
        <dbReference type="ARBA" id="ARBA00009677"/>
    </source>
</evidence>
<dbReference type="InterPro" id="IPR010930">
    <property type="entry name" value="Flg_bb/hook_C_dom"/>
</dbReference>
<dbReference type="PANTHER" id="PTHR30435">
    <property type="entry name" value="FLAGELLAR PROTEIN"/>
    <property type="match status" value="1"/>
</dbReference>
<organism evidence="6 7">
    <name type="scientific">Zhenpiania hominis</name>
    <dbReference type="NCBI Taxonomy" id="2763644"/>
    <lineage>
        <taxon>Bacteria</taxon>
        <taxon>Bacillati</taxon>
        <taxon>Bacillota</taxon>
        <taxon>Clostridia</taxon>
        <taxon>Peptostreptococcales</taxon>
        <taxon>Anaerovoracaceae</taxon>
        <taxon>Zhenpiania</taxon>
    </lineage>
</organism>
<dbReference type="GO" id="GO:0071978">
    <property type="term" value="P:bacterial-type flagellum-dependent swarming motility"/>
    <property type="evidence" value="ECO:0007669"/>
    <property type="project" value="TreeGrafter"/>
</dbReference>
<reference evidence="6" key="1">
    <citation type="submission" date="2020-08" db="EMBL/GenBank/DDBJ databases">
        <title>Genome public.</title>
        <authorList>
            <person name="Liu C."/>
            <person name="Sun Q."/>
        </authorList>
    </citation>
    <scope>NUCLEOTIDE SEQUENCE</scope>
    <source>
        <strain evidence="6">BX12</strain>
    </source>
</reference>
<feature type="domain" description="Flagellar hook protein FlgE/F/G-like D1" evidence="5">
    <location>
        <begin position="89"/>
        <end position="141"/>
    </location>
</feature>
<comment type="subcellular location">
    <subcellularLocation>
        <location evidence="2">Bacterial flagellum basal body</location>
    </subcellularLocation>
</comment>
<protein>
    <submittedName>
        <fullName evidence="6">Flagellar hook-basal body protein</fullName>
    </submittedName>
</protein>
<dbReference type="InterPro" id="IPR020013">
    <property type="entry name" value="Flagellar_FlgE/F/G"/>
</dbReference>
<dbReference type="InterPro" id="IPR001444">
    <property type="entry name" value="Flag_bb_rod_N"/>
</dbReference>
<dbReference type="PROSITE" id="PS00588">
    <property type="entry name" value="FLAGELLA_BB_ROD"/>
    <property type="match status" value="1"/>
</dbReference>
<feature type="domain" description="Flagellar basal body rod protein N-terminal" evidence="3">
    <location>
        <begin position="5"/>
        <end position="35"/>
    </location>
</feature>
<dbReference type="InterPro" id="IPR037925">
    <property type="entry name" value="FlgE/F/G-like"/>
</dbReference>
<dbReference type="PANTHER" id="PTHR30435:SF19">
    <property type="entry name" value="FLAGELLAR BASAL-BODY ROD PROTEIN FLGG"/>
    <property type="match status" value="1"/>
</dbReference>
<gene>
    <name evidence="6" type="ORF">H9L42_00590</name>
</gene>
<dbReference type="SUPFAM" id="SSF117143">
    <property type="entry name" value="Flagellar hook protein flgE"/>
    <property type="match status" value="1"/>
</dbReference>
<evidence type="ECO:0000313" key="6">
    <source>
        <dbReference type="EMBL" id="MBC6678328.1"/>
    </source>
</evidence>
<keyword evidence="6" id="KW-0969">Cilium</keyword>
<keyword evidence="7" id="KW-1185">Reference proteome</keyword>
<keyword evidence="6" id="KW-0966">Cell projection</keyword>
<dbReference type="NCBIfam" id="TIGR03506">
    <property type="entry name" value="FlgEFG_subfam"/>
    <property type="match status" value="1"/>
</dbReference>
<dbReference type="AlphaFoldDB" id="A0A923SUF5"/>
<dbReference type="InterPro" id="IPR053967">
    <property type="entry name" value="LlgE_F_G-like_D1"/>
</dbReference>
<dbReference type="RefSeq" id="WP_187301526.1">
    <property type="nucleotide sequence ID" value="NZ_JACRYT010000001.1"/>
</dbReference>
<comment type="similarity">
    <text evidence="1 2">Belongs to the flagella basal body rod proteins family.</text>
</comment>
<evidence type="ECO:0000259" key="4">
    <source>
        <dbReference type="Pfam" id="PF06429"/>
    </source>
</evidence>
<dbReference type="InterPro" id="IPR019776">
    <property type="entry name" value="Flagellar_basal_body_rod_CS"/>
</dbReference>
<evidence type="ECO:0000259" key="3">
    <source>
        <dbReference type="Pfam" id="PF00460"/>
    </source>
</evidence>
<dbReference type="Pfam" id="PF06429">
    <property type="entry name" value="Flg_bbr_C"/>
    <property type="match status" value="1"/>
</dbReference>
<comment type="caution">
    <text evidence="6">The sequence shown here is derived from an EMBL/GenBank/DDBJ whole genome shotgun (WGS) entry which is preliminary data.</text>
</comment>
<dbReference type="Proteomes" id="UP000602647">
    <property type="component" value="Unassembled WGS sequence"/>
</dbReference>
<dbReference type="EMBL" id="JACRYT010000001">
    <property type="protein sequence ID" value="MBC6678328.1"/>
    <property type="molecule type" value="Genomic_DNA"/>
</dbReference>
<sequence>MDTSFYTAARGAMSQQERMNVVANNIANLNTTGYKTQSSVFMDLMYYNMRAPEGELTRLKAGTGVMQERTNIDFSSGGPGVTGQPYDYALTGEGFFMVRDPASGEITYTRDGHFSMSLRADGGMYLITDSGKLVLDGNRRPIRVTDGEVSAEPGVFTFVNTNGMLAVGNNEFSPVAKNGAPIRIENPDLKNGYLEMSNVDLAEEMSKTIESSRAYAYALKMVQTSDEVEQTINNLRG</sequence>
<dbReference type="GO" id="GO:0009425">
    <property type="term" value="C:bacterial-type flagellum basal body"/>
    <property type="evidence" value="ECO:0007669"/>
    <property type="project" value="UniProtKB-SubCell"/>
</dbReference>
<dbReference type="Pfam" id="PF22692">
    <property type="entry name" value="LlgE_F_G_D1"/>
    <property type="match status" value="1"/>
</dbReference>
<evidence type="ECO:0000256" key="2">
    <source>
        <dbReference type="RuleBase" id="RU362116"/>
    </source>
</evidence>
<keyword evidence="2" id="KW-0975">Bacterial flagellum</keyword>
<accession>A0A923SUF5</accession>
<evidence type="ECO:0000259" key="5">
    <source>
        <dbReference type="Pfam" id="PF22692"/>
    </source>
</evidence>
<keyword evidence="6" id="KW-0282">Flagellum</keyword>
<feature type="domain" description="Flagellar basal-body/hook protein C-terminal" evidence="4">
    <location>
        <begin position="191"/>
        <end position="235"/>
    </location>
</feature>